<proteinExistence type="predicted"/>
<feature type="compositionally biased region" description="Low complexity" evidence="1">
    <location>
        <begin position="36"/>
        <end position="55"/>
    </location>
</feature>
<keyword evidence="3" id="KW-1185">Reference proteome</keyword>
<protein>
    <submittedName>
        <fullName evidence="2">Uncharacterized protein</fullName>
    </submittedName>
</protein>
<evidence type="ECO:0000313" key="3">
    <source>
        <dbReference type="Proteomes" id="UP001177003"/>
    </source>
</evidence>
<organism evidence="2 3">
    <name type="scientific">Lactuca saligna</name>
    <name type="common">Willowleaf lettuce</name>
    <dbReference type="NCBI Taxonomy" id="75948"/>
    <lineage>
        <taxon>Eukaryota</taxon>
        <taxon>Viridiplantae</taxon>
        <taxon>Streptophyta</taxon>
        <taxon>Embryophyta</taxon>
        <taxon>Tracheophyta</taxon>
        <taxon>Spermatophyta</taxon>
        <taxon>Magnoliopsida</taxon>
        <taxon>eudicotyledons</taxon>
        <taxon>Gunneridae</taxon>
        <taxon>Pentapetalae</taxon>
        <taxon>asterids</taxon>
        <taxon>campanulids</taxon>
        <taxon>Asterales</taxon>
        <taxon>Asteraceae</taxon>
        <taxon>Cichorioideae</taxon>
        <taxon>Cichorieae</taxon>
        <taxon>Lactucinae</taxon>
        <taxon>Lactuca</taxon>
    </lineage>
</organism>
<gene>
    <name evidence="2" type="ORF">LSALG_LOCUS25487</name>
</gene>
<dbReference type="EMBL" id="OX465081">
    <property type="protein sequence ID" value="CAI9286047.1"/>
    <property type="molecule type" value="Genomic_DNA"/>
</dbReference>
<dbReference type="Proteomes" id="UP001177003">
    <property type="component" value="Chromosome 5"/>
</dbReference>
<evidence type="ECO:0000256" key="1">
    <source>
        <dbReference type="SAM" id="MobiDB-lite"/>
    </source>
</evidence>
<dbReference type="AlphaFoldDB" id="A0AA36E8D9"/>
<sequence>MASSLSSIEFKFDIPKQPKLKFPYHLRNPTPNSLCTASRNDATTRTTNRRLNTSTKPPTLPKTQKRTNSSPPPDVDLMALCKNGSIKETIELMSQGVPAGSDVFELVLDSCDDLELGKKHEGCTQGVRQNA</sequence>
<evidence type="ECO:0000313" key="2">
    <source>
        <dbReference type="EMBL" id="CAI9286047.1"/>
    </source>
</evidence>
<accession>A0AA36E8D9</accession>
<reference evidence="2" key="1">
    <citation type="submission" date="2023-04" db="EMBL/GenBank/DDBJ databases">
        <authorList>
            <person name="Vijverberg K."/>
            <person name="Xiong W."/>
            <person name="Schranz E."/>
        </authorList>
    </citation>
    <scope>NUCLEOTIDE SEQUENCE</scope>
</reference>
<feature type="region of interest" description="Disordered" evidence="1">
    <location>
        <begin position="23"/>
        <end position="75"/>
    </location>
</feature>
<name>A0AA36E8D9_LACSI</name>